<name>A0A0H2S0M6_9AGAM</name>
<keyword evidence="2" id="KW-1185">Reference proteome</keyword>
<dbReference type="AlphaFoldDB" id="A0A0H2S0M6"/>
<organism evidence="1 2">
    <name type="scientific">Schizopora paradoxa</name>
    <dbReference type="NCBI Taxonomy" id="27342"/>
    <lineage>
        <taxon>Eukaryota</taxon>
        <taxon>Fungi</taxon>
        <taxon>Dikarya</taxon>
        <taxon>Basidiomycota</taxon>
        <taxon>Agaricomycotina</taxon>
        <taxon>Agaricomycetes</taxon>
        <taxon>Hymenochaetales</taxon>
        <taxon>Schizoporaceae</taxon>
        <taxon>Schizopora</taxon>
    </lineage>
</organism>
<dbReference type="InParanoid" id="A0A0H2S0M6"/>
<evidence type="ECO:0000313" key="1">
    <source>
        <dbReference type="EMBL" id="KLO15343.1"/>
    </source>
</evidence>
<dbReference type="Proteomes" id="UP000053477">
    <property type="component" value="Unassembled WGS sequence"/>
</dbReference>
<accession>A0A0H2S0M6</accession>
<protein>
    <submittedName>
        <fullName evidence="1">Uncharacterized protein</fullName>
    </submittedName>
</protein>
<proteinExistence type="predicted"/>
<gene>
    <name evidence="1" type="ORF">SCHPADRAFT_270280</name>
</gene>
<dbReference type="EMBL" id="KQ085931">
    <property type="protein sequence ID" value="KLO15343.1"/>
    <property type="molecule type" value="Genomic_DNA"/>
</dbReference>
<reference evidence="1 2" key="1">
    <citation type="submission" date="2015-04" db="EMBL/GenBank/DDBJ databases">
        <title>Complete genome sequence of Schizopora paradoxa KUC8140, a cosmopolitan wood degrader in East Asia.</title>
        <authorList>
            <consortium name="DOE Joint Genome Institute"/>
            <person name="Min B."/>
            <person name="Park H."/>
            <person name="Jang Y."/>
            <person name="Kim J.-J."/>
            <person name="Kim K.H."/>
            <person name="Pangilinan J."/>
            <person name="Lipzen A."/>
            <person name="Riley R."/>
            <person name="Grigoriev I.V."/>
            <person name="Spatafora J.W."/>
            <person name="Choi I.-G."/>
        </authorList>
    </citation>
    <scope>NUCLEOTIDE SEQUENCE [LARGE SCALE GENOMIC DNA]</scope>
    <source>
        <strain evidence="1 2">KUC8140</strain>
    </source>
</reference>
<sequence length="75" mass="8323">MSVRASCVRSRPSVFSAILFFAQRTASGAADLVYAIPVLATFALTKTAKERSCLTSYPLYHVIPGPQRRRKTWTC</sequence>
<evidence type="ECO:0000313" key="2">
    <source>
        <dbReference type="Proteomes" id="UP000053477"/>
    </source>
</evidence>